<evidence type="ECO:0000313" key="2">
    <source>
        <dbReference type="EMBL" id="MBK0403071.1"/>
    </source>
</evidence>
<reference evidence="2 3" key="1">
    <citation type="submission" date="2020-12" db="EMBL/GenBank/DDBJ databases">
        <title>Bacterial novel species Adhaeribacter sp. BT258 isolated from soil.</title>
        <authorList>
            <person name="Jung H.-Y."/>
        </authorList>
    </citation>
    <scope>NUCLEOTIDE SEQUENCE [LARGE SCALE GENOMIC DNA]</scope>
    <source>
        <strain evidence="2 3">BT258</strain>
    </source>
</reference>
<comment type="caution">
    <text evidence="2">The sequence shown here is derived from an EMBL/GenBank/DDBJ whole genome shotgun (WGS) entry which is preliminary data.</text>
</comment>
<dbReference type="Pfam" id="PF07411">
    <property type="entry name" value="DUF1508"/>
    <property type="match status" value="2"/>
</dbReference>
<proteinExistence type="predicted"/>
<dbReference type="PANTHER" id="PTHR40606:SF1">
    <property type="entry name" value="UPF0339 PROTEIN YEGP"/>
    <property type="match status" value="1"/>
</dbReference>
<dbReference type="Gene3D" id="2.30.29.80">
    <property type="match status" value="1"/>
</dbReference>
<dbReference type="PANTHER" id="PTHR40606">
    <property type="match status" value="1"/>
</dbReference>
<dbReference type="InterPro" id="IPR010879">
    <property type="entry name" value="DUF1508"/>
</dbReference>
<gene>
    <name evidence="2" type="ORF">I5M27_08735</name>
</gene>
<feature type="domain" description="DUF1508" evidence="1">
    <location>
        <begin position="67"/>
        <end position="110"/>
    </location>
</feature>
<evidence type="ECO:0000313" key="3">
    <source>
        <dbReference type="Proteomes" id="UP000644147"/>
    </source>
</evidence>
<keyword evidence="3" id="KW-1185">Reference proteome</keyword>
<dbReference type="SUPFAM" id="SSF160113">
    <property type="entry name" value="YegP-like"/>
    <property type="match status" value="2"/>
</dbReference>
<feature type="domain" description="DUF1508" evidence="1">
    <location>
        <begin position="14"/>
        <end position="60"/>
    </location>
</feature>
<dbReference type="InterPro" id="IPR036913">
    <property type="entry name" value="YegP-like_sf"/>
</dbReference>
<dbReference type="RefSeq" id="WP_200505812.1">
    <property type="nucleotide sequence ID" value="NZ_JAEHFX010000003.1"/>
</dbReference>
<evidence type="ECO:0000259" key="1">
    <source>
        <dbReference type="Pfam" id="PF07411"/>
    </source>
</evidence>
<dbReference type="Proteomes" id="UP000644147">
    <property type="component" value="Unassembled WGS sequence"/>
</dbReference>
<name>A0ABS1C1M2_9BACT</name>
<organism evidence="2 3">
    <name type="scientific">Adhaeribacter terrigena</name>
    <dbReference type="NCBI Taxonomy" id="2793070"/>
    <lineage>
        <taxon>Bacteria</taxon>
        <taxon>Pseudomonadati</taxon>
        <taxon>Bacteroidota</taxon>
        <taxon>Cytophagia</taxon>
        <taxon>Cytophagales</taxon>
        <taxon>Hymenobacteraceae</taxon>
        <taxon>Adhaeribacter</taxon>
    </lineage>
</organism>
<sequence>MASLPKYQVFKSTSNSEYYYRLRSSNNEIILNGEGYKSKQSCYDGINAVRINALIDSRYDRKDSYSNYTFNLKAGNGEIIGRSENYNSSYGRDNGIAAVKRDAPVAQIEDLT</sequence>
<protein>
    <submittedName>
        <fullName evidence="2">YegP family protein</fullName>
    </submittedName>
</protein>
<dbReference type="EMBL" id="JAEHFX010000003">
    <property type="protein sequence ID" value="MBK0403071.1"/>
    <property type="molecule type" value="Genomic_DNA"/>
</dbReference>
<accession>A0ABS1C1M2</accession>
<dbReference type="InterPro" id="IPR051141">
    <property type="entry name" value="UPF0339_domain"/>
</dbReference>